<dbReference type="EMBL" id="JAGHQM010000825">
    <property type="protein sequence ID" value="KAH0558508.1"/>
    <property type="molecule type" value="Genomic_DNA"/>
</dbReference>
<name>A0A9P8LA62_9PEZI</name>
<evidence type="ECO:0000259" key="2">
    <source>
        <dbReference type="Pfam" id="PF10291"/>
    </source>
</evidence>
<feature type="compositionally biased region" description="Low complexity" evidence="1">
    <location>
        <begin position="208"/>
        <end position="222"/>
    </location>
</feature>
<reference evidence="3" key="1">
    <citation type="submission" date="2021-03" db="EMBL/GenBank/DDBJ databases">
        <title>Comparative genomics and phylogenomic investigation of the class Geoglossomycetes provide insights into ecological specialization and systematics.</title>
        <authorList>
            <person name="Melie T."/>
            <person name="Pirro S."/>
            <person name="Miller A.N."/>
            <person name="Quandt A."/>
        </authorList>
    </citation>
    <scope>NUCLEOTIDE SEQUENCE</scope>
    <source>
        <strain evidence="3">CAQ_001_2017</strain>
    </source>
</reference>
<comment type="caution">
    <text evidence="3">The sequence shown here is derived from an EMBL/GenBank/DDBJ whole genome shotgun (WGS) entry which is preliminary data.</text>
</comment>
<dbReference type="InterPro" id="IPR018808">
    <property type="entry name" value="Muniscin_C"/>
</dbReference>
<dbReference type="CDD" id="cd09264">
    <property type="entry name" value="AP_Syp1_MHD"/>
    <property type="match status" value="1"/>
</dbReference>
<feature type="compositionally biased region" description="Basic and acidic residues" evidence="1">
    <location>
        <begin position="17"/>
        <end position="29"/>
    </location>
</feature>
<evidence type="ECO:0000313" key="3">
    <source>
        <dbReference type="EMBL" id="KAH0558508.1"/>
    </source>
</evidence>
<proteinExistence type="predicted"/>
<accession>A0A9P8LA62</accession>
<keyword evidence="4" id="KW-1185">Reference proteome</keyword>
<dbReference type="InterPro" id="IPR049609">
    <property type="entry name" value="Syp1-like_MHD"/>
</dbReference>
<protein>
    <recommendedName>
        <fullName evidence="2">Muniscin C-terminal domain-containing protein</fullName>
    </recommendedName>
</protein>
<dbReference type="Pfam" id="PF10291">
    <property type="entry name" value="muHD"/>
    <property type="match status" value="1"/>
</dbReference>
<feature type="region of interest" description="Disordered" evidence="1">
    <location>
        <begin position="1"/>
        <end position="116"/>
    </location>
</feature>
<feature type="region of interest" description="Disordered" evidence="1">
    <location>
        <begin position="469"/>
        <end position="492"/>
    </location>
</feature>
<feature type="compositionally biased region" description="Low complexity" evidence="1">
    <location>
        <begin position="1"/>
        <end position="15"/>
    </location>
</feature>
<organism evidence="3 4">
    <name type="scientific">Trichoglossum hirsutum</name>
    <dbReference type="NCBI Taxonomy" id="265104"/>
    <lineage>
        <taxon>Eukaryota</taxon>
        <taxon>Fungi</taxon>
        <taxon>Dikarya</taxon>
        <taxon>Ascomycota</taxon>
        <taxon>Pezizomycotina</taxon>
        <taxon>Geoglossomycetes</taxon>
        <taxon>Geoglossales</taxon>
        <taxon>Geoglossaceae</taxon>
        <taxon>Trichoglossum</taxon>
    </lineage>
</organism>
<sequence length="511" mass="54126">MPSPPASSSNLPSSPQRENKRASLHDESPPLKVARRGSKDAPNGENIGPSAGRSTSPTPVNGSGFGEAQSNKETPSVMVTGEEQKGADGFNLPPLPGRDLISQAEQEANESAPAPQFKLDIRNDPIQEEDGDANEALAHVANTLRLQAAPNRKGTVRGRRDVRNTIFVPSPQSPEIPGTESPPSTSPFKPARSATLSSEDHVGSDTQSIRSSRSLTSLASTSMKHPELHEPGLTSSVIETVSTWFEQGRATKAIVIGELALAYNPIDISVPFGTDTIRLENFPVLEKVAPNPTFITQTPGKSGEYGVNLAGIMRTAVAFKYQVHLEDSTLSVHAPITLTPSWKHEPTKTSVILTYALNPSFVLADKSTVTLHNLIVVIGLEGAKASACQSKPVGNFSKEKSIAYWRLGDVTLEAGGTAGKLIARFTTDQEARPGNVEARWEIVGDNAVGLGSGLKLSQLGTESSAIVTTSPTETDPFADGDATPSPAPSPSAAWKEVPMVKRIISGKYIAV</sequence>
<dbReference type="Proteomes" id="UP000750711">
    <property type="component" value="Unassembled WGS sequence"/>
</dbReference>
<feature type="domain" description="Muniscin C-terminal" evidence="2">
    <location>
        <begin position="231"/>
        <end position="510"/>
    </location>
</feature>
<dbReference type="AlphaFoldDB" id="A0A9P8LA62"/>
<gene>
    <name evidence="3" type="ORF">GP486_004835</name>
</gene>
<feature type="region of interest" description="Disordered" evidence="1">
    <location>
        <begin position="149"/>
        <end position="231"/>
    </location>
</feature>
<evidence type="ECO:0000256" key="1">
    <source>
        <dbReference type="SAM" id="MobiDB-lite"/>
    </source>
</evidence>
<evidence type="ECO:0000313" key="4">
    <source>
        <dbReference type="Proteomes" id="UP000750711"/>
    </source>
</evidence>
<feature type="compositionally biased region" description="Polar residues" evidence="1">
    <location>
        <begin position="52"/>
        <end position="61"/>
    </location>
</feature>